<protein>
    <recommendedName>
        <fullName evidence="1">Glutamine amidotransferase type-2 domain-containing protein</fullName>
    </recommendedName>
</protein>
<dbReference type="InterPro" id="IPR051786">
    <property type="entry name" value="ASN_synthetase/amidase"/>
</dbReference>
<dbReference type="Pfam" id="PF13537">
    <property type="entry name" value="GATase_7"/>
    <property type="match status" value="1"/>
</dbReference>
<dbReference type="PANTHER" id="PTHR43284">
    <property type="entry name" value="ASPARAGINE SYNTHETASE (GLUTAMINE-HYDROLYZING)"/>
    <property type="match status" value="1"/>
</dbReference>
<sequence length="230" mass="26943">MQNRGPDHQDFASFAAGKKKHVLLLHSRLSIIDLDPRSNQPFTLDESTIIYNGEIYNYIELRKQLLNRGLELRTASDTEVLLHYYLIYGERCVDHFEGMWSFAIWDAKLQKLFLSRDRFAEKPLYYLQTTEGFHFGSEIKFLKALSKEPLRVNRNHLLRQLVNGYKALYKTDETYFEGVKELRYAQSMVVNPDGVNRIGRYWNPSTTVDQSMTLENAIDGTREHLLESVR</sequence>
<name>A0A382QN32_9ZZZZ</name>
<dbReference type="InterPro" id="IPR017932">
    <property type="entry name" value="GATase_2_dom"/>
</dbReference>
<dbReference type="GO" id="GO:0005829">
    <property type="term" value="C:cytosol"/>
    <property type="evidence" value="ECO:0007669"/>
    <property type="project" value="TreeGrafter"/>
</dbReference>
<dbReference type="CDD" id="cd00712">
    <property type="entry name" value="AsnB"/>
    <property type="match status" value="1"/>
</dbReference>
<reference evidence="2" key="1">
    <citation type="submission" date="2018-05" db="EMBL/GenBank/DDBJ databases">
        <authorList>
            <person name="Lanie J.A."/>
            <person name="Ng W.-L."/>
            <person name="Kazmierczak K.M."/>
            <person name="Andrzejewski T.M."/>
            <person name="Davidsen T.M."/>
            <person name="Wayne K.J."/>
            <person name="Tettelin H."/>
            <person name="Glass J.I."/>
            <person name="Rusch D."/>
            <person name="Podicherti R."/>
            <person name="Tsui H.-C.T."/>
            <person name="Winkler M.E."/>
        </authorList>
    </citation>
    <scope>NUCLEOTIDE SEQUENCE</scope>
</reference>
<evidence type="ECO:0000313" key="2">
    <source>
        <dbReference type="EMBL" id="SVC86914.1"/>
    </source>
</evidence>
<dbReference type="SUPFAM" id="SSF56235">
    <property type="entry name" value="N-terminal nucleophile aminohydrolases (Ntn hydrolases)"/>
    <property type="match status" value="1"/>
</dbReference>
<dbReference type="Gene3D" id="3.60.20.10">
    <property type="entry name" value="Glutamine Phosphoribosylpyrophosphate, subunit 1, domain 1"/>
    <property type="match status" value="1"/>
</dbReference>
<feature type="domain" description="Glutamine amidotransferase type-2" evidence="1">
    <location>
        <begin position="1"/>
        <end position="193"/>
    </location>
</feature>
<dbReference type="AlphaFoldDB" id="A0A382QN32"/>
<gene>
    <name evidence="2" type="ORF">METZ01_LOCUS339768</name>
</gene>
<accession>A0A382QN32</accession>
<dbReference type="EMBL" id="UINC01115693">
    <property type="protein sequence ID" value="SVC86914.1"/>
    <property type="molecule type" value="Genomic_DNA"/>
</dbReference>
<dbReference type="PANTHER" id="PTHR43284:SF1">
    <property type="entry name" value="ASPARAGINE SYNTHETASE"/>
    <property type="match status" value="1"/>
</dbReference>
<proteinExistence type="predicted"/>
<dbReference type="InterPro" id="IPR029055">
    <property type="entry name" value="Ntn_hydrolases_N"/>
</dbReference>
<evidence type="ECO:0000259" key="1">
    <source>
        <dbReference type="PROSITE" id="PS51278"/>
    </source>
</evidence>
<dbReference type="InterPro" id="IPR033738">
    <property type="entry name" value="AsnB_N"/>
</dbReference>
<feature type="non-terminal residue" evidence="2">
    <location>
        <position position="230"/>
    </location>
</feature>
<dbReference type="PROSITE" id="PS51278">
    <property type="entry name" value="GATASE_TYPE_2"/>
    <property type="match status" value="1"/>
</dbReference>
<organism evidence="2">
    <name type="scientific">marine metagenome</name>
    <dbReference type="NCBI Taxonomy" id="408172"/>
    <lineage>
        <taxon>unclassified sequences</taxon>
        <taxon>metagenomes</taxon>
        <taxon>ecological metagenomes</taxon>
    </lineage>
</organism>